<reference evidence="2 3" key="1">
    <citation type="submission" date="2017-02" db="EMBL/GenBank/DDBJ databases">
        <title>The complete genomic sequence of a novel cold adapted crude oil-degrading bacterium Planococcus qaidamina Y42.</title>
        <authorList>
            <person name="Yang R."/>
        </authorList>
    </citation>
    <scope>NUCLEOTIDE SEQUENCE [LARGE SCALE GENOMIC DNA]</scope>
    <source>
        <strain evidence="2 3">Y42</strain>
    </source>
</reference>
<dbReference type="RefSeq" id="WP_077588055.1">
    <property type="nucleotide sequence ID" value="NZ_CP019640.1"/>
</dbReference>
<dbReference type="EMBL" id="CP019640">
    <property type="protein sequence ID" value="AQQ52184.1"/>
    <property type="molecule type" value="Genomic_DNA"/>
</dbReference>
<dbReference type="OrthoDB" id="2680098at2"/>
<dbReference type="GO" id="GO:0004523">
    <property type="term" value="F:RNA-DNA hybrid ribonuclease activity"/>
    <property type="evidence" value="ECO:0007669"/>
    <property type="project" value="InterPro"/>
</dbReference>
<dbReference type="Gene3D" id="3.30.420.10">
    <property type="entry name" value="Ribonuclease H-like superfamily/Ribonuclease H"/>
    <property type="match status" value="1"/>
</dbReference>
<gene>
    <name evidence="2" type="ORF">B0X71_03025</name>
</gene>
<protein>
    <recommendedName>
        <fullName evidence="1">RNase H type-1 domain-containing protein</fullName>
    </recommendedName>
</protein>
<evidence type="ECO:0000313" key="3">
    <source>
        <dbReference type="Proteomes" id="UP000188184"/>
    </source>
</evidence>
<dbReference type="InterPro" id="IPR012337">
    <property type="entry name" value="RNaseH-like_sf"/>
</dbReference>
<dbReference type="KEGG" id="pmar:B0X71_03025"/>
<sequence>MNVKIIVTYEMPKKAKTVFTSDEMRAGEALLLAEDFNKTGRAKHIEFVDRHDSSWTVKELKGYVQGIQTEPHNVVVYFDGGFDVQTKRAGLGIAIYYNQNGKSYRLRKNAPADELDSNNEAEYAAFYFALQELELLGVHHLPVEFIGDSQVVISQLTGLWPTLERQLNRWADRIEQKLDQLGIQPDYQQVSRKKNAEADQLASQAMRGIDISGTIELIRKE</sequence>
<name>A0A1Q2KVP4_9BACL</name>
<dbReference type="NCBIfam" id="NF005822">
    <property type="entry name" value="PRK07708.1"/>
    <property type="match status" value="1"/>
</dbReference>
<dbReference type="GO" id="GO:0003676">
    <property type="term" value="F:nucleic acid binding"/>
    <property type="evidence" value="ECO:0007669"/>
    <property type="project" value="InterPro"/>
</dbReference>
<dbReference type="Pfam" id="PF13456">
    <property type="entry name" value="RVT_3"/>
    <property type="match status" value="1"/>
</dbReference>
<feature type="domain" description="RNase H type-1" evidence="1">
    <location>
        <begin position="78"/>
        <end position="205"/>
    </location>
</feature>
<dbReference type="InterPro" id="IPR002156">
    <property type="entry name" value="RNaseH_domain"/>
</dbReference>
<organism evidence="2 3">
    <name type="scientific">Planococcus lenghuensis</name>
    <dbReference type="NCBI Taxonomy" id="2213202"/>
    <lineage>
        <taxon>Bacteria</taxon>
        <taxon>Bacillati</taxon>
        <taxon>Bacillota</taxon>
        <taxon>Bacilli</taxon>
        <taxon>Bacillales</taxon>
        <taxon>Caryophanaceae</taxon>
        <taxon>Planococcus</taxon>
    </lineage>
</organism>
<accession>A0A1Q2KVP4</accession>
<dbReference type="PANTHER" id="PTHR46387">
    <property type="entry name" value="POLYNUCLEOTIDYL TRANSFERASE, RIBONUCLEASE H-LIKE SUPERFAMILY PROTEIN"/>
    <property type="match status" value="1"/>
</dbReference>
<dbReference type="Proteomes" id="UP000188184">
    <property type="component" value="Chromosome"/>
</dbReference>
<evidence type="ECO:0000313" key="2">
    <source>
        <dbReference type="EMBL" id="AQQ52184.1"/>
    </source>
</evidence>
<dbReference type="AlphaFoldDB" id="A0A1Q2KVP4"/>
<proteinExistence type="predicted"/>
<dbReference type="PANTHER" id="PTHR46387:SF2">
    <property type="entry name" value="RIBONUCLEASE HI"/>
    <property type="match status" value="1"/>
</dbReference>
<evidence type="ECO:0000259" key="1">
    <source>
        <dbReference type="Pfam" id="PF13456"/>
    </source>
</evidence>
<dbReference type="CDD" id="cd09279">
    <property type="entry name" value="RNase_HI_like"/>
    <property type="match status" value="1"/>
</dbReference>
<keyword evidence="3" id="KW-1185">Reference proteome</keyword>
<dbReference type="InterPro" id="IPR036397">
    <property type="entry name" value="RNaseH_sf"/>
</dbReference>
<dbReference type="SUPFAM" id="SSF53098">
    <property type="entry name" value="Ribonuclease H-like"/>
    <property type="match status" value="1"/>
</dbReference>